<accession>A0A8K0T754</accession>
<gene>
    <name evidence="1" type="ORF">B0T11DRAFT_333975</name>
</gene>
<name>A0A8K0T754_9PEZI</name>
<sequence length="182" mass="20088">MAQVNGDIPSSARNSAFIQHLLDYPLIHDGVSTFRQNPYGQRSLELSDSAFKTFAQPVLPYFSRPYELVRPYLAKADTLGDQALDKVDETAPFVKKPTGELYAGAKGIFFLPYHTGLETKDHVLQVYSGEIKKFGGEGLLTYGKAIVSTALISSSEFLTWAGNVLHNKKEDAKESLNDKANN</sequence>
<evidence type="ECO:0000313" key="1">
    <source>
        <dbReference type="EMBL" id="KAH7347924.1"/>
    </source>
</evidence>
<evidence type="ECO:0000313" key="2">
    <source>
        <dbReference type="Proteomes" id="UP000813385"/>
    </source>
</evidence>
<comment type="caution">
    <text evidence="1">The sequence shown here is derived from an EMBL/GenBank/DDBJ whole genome shotgun (WGS) entry which is preliminary data.</text>
</comment>
<keyword evidence="2" id="KW-1185">Reference proteome</keyword>
<proteinExistence type="predicted"/>
<dbReference type="Proteomes" id="UP000813385">
    <property type="component" value="Unassembled WGS sequence"/>
</dbReference>
<protein>
    <submittedName>
        <fullName evidence="1">Uncharacterized protein</fullName>
    </submittedName>
</protein>
<dbReference type="OrthoDB" id="376826at2759"/>
<reference evidence="1" key="1">
    <citation type="journal article" date="2021" name="Nat. Commun.">
        <title>Genetic determinants of endophytism in the Arabidopsis root mycobiome.</title>
        <authorList>
            <person name="Mesny F."/>
            <person name="Miyauchi S."/>
            <person name="Thiergart T."/>
            <person name="Pickel B."/>
            <person name="Atanasova L."/>
            <person name="Karlsson M."/>
            <person name="Huettel B."/>
            <person name="Barry K.W."/>
            <person name="Haridas S."/>
            <person name="Chen C."/>
            <person name="Bauer D."/>
            <person name="Andreopoulos W."/>
            <person name="Pangilinan J."/>
            <person name="LaButti K."/>
            <person name="Riley R."/>
            <person name="Lipzen A."/>
            <person name="Clum A."/>
            <person name="Drula E."/>
            <person name="Henrissat B."/>
            <person name="Kohler A."/>
            <person name="Grigoriev I.V."/>
            <person name="Martin F.M."/>
            <person name="Hacquard S."/>
        </authorList>
    </citation>
    <scope>NUCLEOTIDE SEQUENCE</scope>
    <source>
        <strain evidence="1">MPI-CAGE-AT-0016</strain>
    </source>
</reference>
<dbReference type="EMBL" id="JAGPXD010000007">
    <property type="protein sequence ID" value="KAH7347924.1"/>
    <property type="molecule type" value="Genomic_DNA"/>
</dbReference>
<organism evidence="1 2">
    <name type="scientific">Plectosphaerella cucumerina</name>
    <dbReference type="NCBI Taxonomy" id="40658"/>
    <lineage>
        <taxon>Eukaryota</taxon>
        <taxon>Fungi</taxon>
        <taxon>Dikarya</taxon>
        <taxon>Ascomycota</taxon>
        <taxon>Pezizomycotina</taxon>
        <taxon>Sordariomycetes</taxon>
        <taxon>Hypocreomycetidae</taxon>
        <taxon>Glomerellales</taxon>
        <taxon>Plectosphaerellaceae</taxon>
        <taxon>Plectosphaerella</taxon>
    </lineage>
</organism>
<dbReference type="AlphaFoldDB" id="A0A8K0T754"/>